<organism evidence="2 3">
    <name type="scientific">Rickenella mellea</name>
    <dbReference type="NCBI Taxonomy" id="50990"/>
    <lineage>
        <taxon>Eukaryota</taxon>
        <taxon>Fungi</taxon>
        <taxon>Dikarya</taxon>
        <taxon>Basidiomycota</taxon>
        <taxon>Agaricomycotina</taxon>
        <taxon>Agaricomycetes</taxon>
        <taxon>Hymenochaetales</taxon>
        <taxon>Rickenellaceae</taxon>
        <taxon>Rickenella</taxon>
    </lineage>
</organism>
<evidence type="ECO:0000256" key="1">
    <source>
        <dbReference type="SAM" id="Phobius"/>
    </source>
</evidence>
<feature type="transmembrane region" description="Helical" evidence="1">
    <location>
        <begin position="100"/>
        <end position="117"/>
    </location>
</feature>
<feature type="transmembrane region" description="Helical" evidence="1">
    <location>
        <begin position="129"/>
        <end position="153"/>
    </location>
</feature>
<sequence>MHGVKSRGDADCHSLLRNCIVQPKWLRAPLGTVGNARSSGNVDAQGDVNGNFGTVSGIGCQIDPPFVDQTTALDTAPSSSHFRSRLTAAGRSMTYSTHPIEFATFYVLCLGIAWYHVASEATERRREKAGLPSGWFMVVGFELMCGGLPGIWIPGSLDFVSTTDFHRGLNENTTQLQSRDQLLSGEWRQIVCLAVVITVQPITVRKIPLVR</sequence>
<dbReference type="EMBL" id="ML170193">
    <property type="protein sequence ID" value="TDL19809.1"/>
    <property type="molecule type" value="Genomic_DNA"/>
</dbReference>
<accession>A0A4Y7PYX2</accession>
<protein>
    <submittedName>
        <fullName evidence="2">Uncharacterized protein</fullName>
    </submittedName>
</protein>
<proteinExistence type="predicted"/>
<keyword evidence="3" id="KW-1185">Reference proteome</keyword>
<dbReference type="VEuPathDB" id="FungiDB:BD410DRAFT_873628"/>
<keyword evidence="1" id="KW-0812">Transmembrane</keyword>
<keyword evidence="1" id="KW-1133">Transmembrane helix</keyword>
<evidence type="ECO:0000313" key="3">
    <source>
        <dbReference type="Proteomes" id="UP000294933"/>
    </source>
</evidence>
<gene>
    <name evidence="2" type="ORF">BD410DRAFT_873628</name>
</gene>
<name>A0A4Y7PYX2_9AGAM</name>
<dbReference type="AlphaFoldDB" id="A0A4Y7PYX2"/>
<reference evidence="2 3" key="1">
    <citation type="submission" date="2018-06" db="EMBL/GenBank/DDBJ databases">
        <title>A transcriptomic atlas of mushroom development highlights an independent origin of complex multicellularity.</title>
        <authorList>
            <consortium name="DOE Joint Genome Institute"/>
            <person name="Krizsan K."/>
            <person name="Almasi E."/>
            <person name="Merenyi Z."/>
            <person name="Sahu N."/>
            <person name="Viragh M."/>
            <person name="Koszo T."/>
            <person name="Mondo S."/>
            <person name="Kiss B."/>
            <person name="Balint B."/>
            <person name="Kues U."/>
            <person name="Barry K."/>
            <person name="Hegedus J.C."/>
            <person name="Henrissat B."/>
            <person name="Johnson J."/>
            <person name="Lipzen A."/>
            <person name="Ohm R."/>
            <person name="Nagy I."/>
            <person name="Pangilinan J."/>
            <person name="Yan J."/>
            <person name="Xiong Y."/>
            <person name="Grigoriev I.V."/>
            <person name="Hibbett D.S."/>
            <person name="Nagy L.G."/>
        </authorList>
    </citation>
    <scope>NUCLEOTIDE SEQUENCE [LARGE SCALE GENOMIC DNA]</scope>
    <source>
        <strain evidence="2 3">SZMC22713</strain>
    </source>
</reference>
<keyword evidence="1" id="KW-0472">Membrane</keyword>
<dbReference type="Proteomes" id="UP000294933">
    <property type="component" value="Unassembled WGS sequence"/>
</dbReference>
<evidence type="ECO:0000313" key="2">
    <source>
        <dbReference type="EMBL" id="TDL19809.1"/>
    </source>
</evidence>